<protein>
    <recommendedName>
        <fullName evidence="2">ABC transporter domain-containing protein</fullName>
    </recommendedName>
</protein>
<dbReference type="SUPFAM" id="SSF52540">
    <property type="entry name" value="P-loop containing nucleoside triphosphate hydrolases"/>
    <property type="match status" value="1"/>
</dbReference>
<dbReference type="InterPro" id="IPR050611">
    <property type="entry name" value="ABCF"/>
</dbReference>
<reference evidence="3 4" key="1">
    <citation type="submission" date="2016-10" db="EMBL/GenBank/DDBJ databases">
        <title>Genome sequence of Streptomyces sp. MUSC 1.</title>
        <authorList>
            <person name="Lee L.-H."/>
            <person name="Ser H.-L."/>
            <person name="Law J.W.-F."/>
        </authorList>
    </citation>
    <scope>NUCLEOTIDE SEQUENCE [LARGE SCALE GENOMIC DNA]</scope>
    <source>
        <strain evidence="3 4">MUSC 1</strain>
    </source>
</reference>
<dbReference type="PANTHER" id="PTHR19211">
    <property type="entry name" value="ATP-BINDING TRANSPORT PROTEIN-RELATED"/>
    <property type="match status" value="1"/>
</dbReference>
<dbReference type="GO" id="GO:0016887">
    <property type="term" value="F:ATP hydrolysis activity"/>
    <property type="evidence" value="ECO:0007669"/>
    <property type="project" value="InterPro"/>
</dbReference>
<dbReference type="Pfam" id="PF00005">
    <property type="entry name" value="ABC_tran"/>
    <property type="match status" value="1"/>
</dbReference>
<feature type="domain" description="ABC transporter" evidence="2">
    <location>
        <begin position="17"/>
        <end position="55"/>
    </location>
</feature>
<dbReference type="GO" id="GO:0005524">
    <property type="term" value="F:ATP binding"/>
    <property type="evidence" value="ECO:0007669"/>
    <property type="project" value="InterPro"/>
</dbReference>
<dbReference type="InterPro" id="IPR027417">
    <property type="entry name" value="P-loop_NTPase"/>
</dbReference>
<keyword evidence="4" id="KW-1185">Reference proteome</keyword>
<sequence>MPQLLVHLLEFPRAAAEARLGTPAGALSAGQRHRLDLARPLVRPVDLLLLDEPANHLSPLLVEEMERALADYPGTLVVVSHDRRLRSSCRGSRLELHRGRTRTPLAA</sequence>
<dbReference type="Gene3D" id="3.40.50.300">
    <property type="entry name" value="P-loop containing nucleotide triphosphate hydrolases"/>
    <property type="match status" value="1"/>
</dbReference>
<comment type="caution">
    <text evidence="3">The sequence shown here is derived from an EMBL/GenBank/DDBJ whole genome shotgun (WGS) entry which is preliminary data.</text>
</comment>
<evidence type="ECO:0000313" key="4">
    <source>
        <dbReference type="Proteomes" id="UP000179642"/>
    </source>
</evidence>
<accession>A0A1S2QPP7</accession>
<dbReference type="Proteomes" id="UP000179642">
    <property type="component" value="Unassembled WGS sequence"/>
</dbReference>
<keyword evidence="1" id="KW-0677">Repeat</keyword>
<dbReference type="AlphaFoldDB" id="A0A1S2QPP7"/>
<gene>
    <name evidence="3" type="ORF">BIV23_03505</name>
</gene>
<evidence type="ECO:0000313" key="3">
    <source>
        <dbReference type="EMBL" id="OIK07581.1"/>
    </source>
</evidence>
<organism evidence="3 4">
    <name type="scientific">Streptomyces monashensis</name>
    <dbReference type="NCBI Taxonomy" id="1678012"/>
    <lineage>
        <taxon>Bacteria</taxon>
        <taxon>Bacillati</taxon>
        <taxon>Actinomycetota</taxon>
        <taxon>Actinomycetes</taxon>
        <taxon>Kitasatosporales</taxon>
        <taxon>Streptomycetaceae</taxon>
        <taxon>Streptomyces</taxon>
    </lineage>
</organism>
<proteinExistence type="predicted"/>
<evidence type="ECO:0000256" key="1">
    <source>
        <dbReference type="ARBA" id="ARBA00022737"/>
    </source>
</evidence>
<dbReference type="PANTHER" id="PTHR19211:SF14">
    <property type="entry name" value="ATP-BINDING CASSETTE SUB-FAMILY F MEMBER 1"/>
    <property type="match status" value="1"/>
</dbReference>
<dbReference type="InterPro" id="IPR003439">
    <property type="entry name" value="ABC_transporter-like_ATP-bd"/>
</dbReference>
<dbReference type="EMBL" id="MLYO01000010">
    <property type="protein sequence ID" value="OIK07581.1"/>
    <property type="molecule type" value="Genomic_DNA"/>
</dbReference>
<name>A0A1S2QPP7_9ACTN</name>
<evidence type="ECO:0000259" key="2">
    <source>
        <dbReference type="Pfam" id="PF00005"/>
    </source>
</evidence>